<reference evidence="2" key="2">
    <citation type="submission" date="2023-06" db="EMBL/GenBank/DDBJ databases">
        <authorList>
            <consortium name="Lawrence Berkeley National Laboratory"/>
            <person name="Haridas S."/>
            <person name="Hensen N."/>
            <person name="Bonometti L."/>
            <person name="Westerberg I."/>
            <person name="Brannstrom I.O."/>
            <person name="Guillou S."/>
            <person name="Cros-Aarteil S."/>
            <person name="Calhoun S."/>
            <person name="Kuo A."/>
            <person name="Mondo S."/>
            <person name="Pangilinan J."/>
            <person name="Riley R."/>
            <person name="Labutti K."/>
            <person name="Andreopoulos B."/>
            <person name="Lipzen A."/>
            <person name="Chen C."/>
            <person name="Yanf M."/>
            <person name="Daum C."/>
            <person name="Ng V."/>
            <person name="Clum A."/>
            <person name="Steindorff A."/>
            <person name="Ohm R."/>
            <person name="Martin F."/>
            <person name="Silar P."/>
            <person name="Natvig D."/>
            <person name="Lalanne C."/>
            <person name="Gautier V."/>
            <person name="Ament-Velasquez S.L."/>
            <person name="Kruys A."/>
            <person name="Hutchinson M.I."/>
            <person name="Powell A.J."/>
            <person name="Barry K."/>
            <person name="Miller A.N."/>
            <person name="Grigoriev I.V."/>
            <person name="Debuchy R."/>
            <person name="Gladieux P."/>
            <person name="Thoren M.H."/>
            <person name="Johannesson H."/>
        </authorList>
    </citation>
    <scope>NUCLEOTIDE SEQUENCE</scope>
    <source>
        <strain evidence="2">CBS 118394</strain>
    </source>
</reference>
<evidence type="ECO:0000313" key="2">
    <source>
        <dbReference type="EMBL" id="KAK3312090.1"/>
    </source>
</evidence>
<feature type="transmembrane region" description="Helical" evidence="1">
    <location>
        <begin position="123"/>
        <end position="147"/>
    </location>
</feature>
<name>A0AAE0HSI3_9PEZI</name>
<evidence type="ECO:0000313" key="3">
    <source>
        <dbReference type="Proteomes" id="UP001283341"/>
    </source>
</evidence>
<feature type="transmembrane region" description="Helical" evidence="1">
    <location>
        <begin position="84"/>
        <end position="103"/>
    </location>
</feature>
<proteinExistence type="predicted"/>
<dbReference type="AlphaFoldDB" id="A0AAE0HSI3"/>
<comment type="caution">
    <text evidence="2">The sequence shown here is derived from an EMBL/GenBank/DDBJ whole genome shotgun (WGS) entry which is preliminary data.</text>
</comment>
<dbReference type="Proteomes" id="UP001283341">
    <property type="component" value="Unassembled WGS sequence"/>
</dbReference>
<keyword evidence="1" id="KW-0812">Transmembrane</keyword>
<organism evidence="2 3">
    <name type="scientific">Apodospora peruviana</name>
    <dbReference type="NCBI Taxonomy" id="516989"/>
    <lineage>
        <taxon>Eukaryota</taxon>
        <taxon>Fungi</taxon>
        <taxon>Dikarya</taxon>
        <taxon>Ascomycota</taxon>
        <taxon>Pezizomycotina</taxon>
        <taxon>Sordariomycetes</taxon>
        <taxon>Sordariomycetidae</taxon>
        <taxon>Sordariales</taxon>
        <taxon>Lasiosphaeriaceae</taxon>
        <taxon>Apodospora</taxon>
    </lineage>
</organism>
<feature type="transmembrane region" description="Helical" evidence="1">
    <location>
        <begin position="7"/>
        <end position="27"/>
    </location>
</feature>
<evidence type="ECO:0000256" key="1">
    <source>
        <dbReference type="SAM" id="Phobius"/>
    </source>
</evidence>
<protein>
    <submittedName>
        <fullName evidence="2">Uncharacterized protein</fullName>
    </submittedName>
</protein>
<sequence length="155" mass="18025">MAWIPFFIAWTAWFASLRILVVAFWQVCEVIRLQLVVGGDQFFDFWERVAVLKWFFSNARRFQRPSFKRDAGRVNKSEDGQVTVFGWLGLMIARGIGVAVSALPLTMDVKGRYGKAMAQRLDLWAHLAFSFFTTFIYGLFMFFWTFFGFAEDSPD</sequence>
<dbReference type="EMBL" id="JAUEDM010000009">
    <property type="protein sequence ID" value="KAK3312090.1"/>
    <property type="molecule type" value="Genomic_DNA"/>
</dbReference>
<accession>A0AAE0HSI3</accession>
<keyword evidence="3" id="KW-1185">Reference proteome</keyword>
<keyword evidence="1" id="KW-0472">Membrane</keyword>
<gene>
    <name evidence="2" type="ORF">B0H66DRAFT_608358</name>
</gene>
<reference evidence="2" key="1">
    <citation type="journal article" date="2023" name="Mol. Phylogenet. Evol.">
        <title>Genome-scale phylogeny and comparative genomics of the fungal order Sordariales.</title>
        <authorList>
            <person name="Hensen N."/>
            <person name="Bonometti L."/>
            <person name="Westerberg I."/>
            <person name="Brannstrom I.O."/>
            <person name="Guillou S."/>
            <person name="Cros-Aarteil S."/>
            <person name="Calhoun S."/>
            <person name="Haridas S."/>
            <person name="Kuo A."/>
            <person name="Mondo S."/>
            <person name="Pangilinan J."/>
            <person name="Riley R."/>
            <person name="LaButti K."/>
            <person name="Andreopoulos B."/>
            <person name="Lipzen A."/>
            <person name="Chen C."/>
            <person name="Yan M."/>
            <person name="Daum C."/>
            <person name="Ng V."/>
            <person name="Clum A."/>
            <person name="Steindorff A."/>
            <person name="Ohm R.A."/>
            <person name="Martin F."/>
            <person name="Silar P."/>
            <person name="Natvig D.O."/>
            <person name="Lalanne C."/>
            <person name="Gautier V."/>
            <person name="Ament-Velasquez S.L."/>
            <person name="Kruys A."/>
            <person name="Hutchinson M.I."/>
            <person name="Powell A.J."/>
            <person name="Barry K."/>
            <person name="Miller A.N."/>
            <person name="Grigoriev I.V."/>
            <person name="Debuchy R."/>
            <person name="Gladieux P."/>
            <person name="Hiltunen Thoren M."/>
            <person name="Johannesson H."/>
        </authorList>
    </citation>
    <scope>NUCLEOTIDE SEQUENCE</scope>
    <source>
        <strain evidence="2">CBS 118394</strain>
    </source>
</reference>
<keyword evidence="1" id="KW-1133">Transmembrane helix</keyword>